<reference evidence="3 4" key="1">
    <citation type="submission" date="2014-02" db="EMBL/GenBank/DDBJ databases">
        <title>Vibrio fortis Dalian14 Genome Sequencing.</title>
        <authorList>
            <person name="Wang Y."/>
            <person name="Song L."/>
            <person name="Liu G."/>
            <person name="Ding J."/>
        </authorList>
    </citation>
    <scope>NUCLEOTIDE SEQUENCE [LARGE SCALE GENOMIC DNA]</scope>
    <source>
        <strain evidence="3 4">Dalian14</strain>
    </source>
</reference>
<dbReference type="AlphaFoldDB" id="A0A066UWD2"/>
<evidence type="ECO:0000256" key="2">
    <source>
        <dbReference type="SAM" id="SignalP"/>
    </source>
</evidence>
<dbReference type="Proteomes" id="UP000027219">
    <property type="component" value="Unassembled WGS sequence"/>
</dbReference>
<keyword evidence="4" id="KW-1185">Reference proteome</keyword>
<gene>
    <name evidence="3" type="ORF">VFDL14_15090</name>
</gene>
<keyword evidence="1" id="KW-0812">Transmembrane</keyword>
<keyword evidence="1" id="KW-0472">Membrane</keyword>
<protein>
    <submittedName>
        <fullName evidence="3">GTP-binding protein</fullName>
    </submittedName>
</protein>
<evidence type="ECO:0000256" key="1">
    <source>
        <dbReference type="SAM" id="Phobius"/>
    </source>
</evidence>
<sequence length="205" mass="22627">MALVSLQIPLLLMPLSLHAEETQAPPPALMNVDMTLDLDGMEKYAKEASQSLQVISESLQSIVNNPNLSEDQQQALNETIASINQLSASTTQSLNHLPEVFEHSRKTFQQTSQTLLDDIQSKILIALIAIVGVIILALIAIYLLILKPMQHTLVQATSNISAMAQSIQITAEALKYSTDKQQYLMEAIDQKSDAKEELTTEEQNK</sequence>
<feature type="chain" id="PRO_5001627584" evidence="2">
    <location>
        <begin position="20"/>
        <end position="205"/>
    </location>
</feature>
<accession>A0A066UWD2</accession>
<name>A0A066UWD2_9VIBR</name>
<keyword evidence="1" id="KW-1133">Transmembrane helix</keyword>
<comment type="caution">
    <text evidence="3">The sequence shown here is derived from an EMBL/GenBank/DDBJ whole genome shotgun (WGS) entry which is preliminary data.</text>
</comment>
<keyword evidence="2" id="KW-0732">Signal</keyword>
<feature type="signal peptide" evidence="2">
    <location>
        <begin position="1"/>
        <end position="19"/>
    </location>
</feature>
<evidence type="ECO:0000313" key="4">
    <source>
        <dbReference type="Proteomes" id="UP000027219"/>
    </source>
</evidence>
<feature type="transmembrane region" description="Helical" evidence="1">
    <location>
        <begin position="123"/>
        <end position="145"/>
    </location>
</feature>
<organism evidence="3 4">
    <name type="scientific">Vibrio fortis</name>
    <dbReference type="NCBI Taxonomy" id="212667"/>
    <lineage>
        <taxon>Bacteria</taxon>
        <taxon>Pseudomonadati</taxon>
        <taxon>Pseudomonadota</taxon>
        <taxon>Gammaproteobacteria</taxon>
        <taxon>Vibrionales</taxon>
        <taxon>Vibrionaceae</taxon>
        <taxon>Vibrio</taxon>
    </lineage>
</organism>
<dbReference type="EMBL" id="JFFR01000018">
    <property type="protein sequence ID" value="KDN28543.1"/>
    <property type="molecule type" value="Genomic_DNA"/>
</dbReference>
<proteinExistence type="predicted"/>
<evidence type="ECO:0000313" key="3">
    <source>
        <dbReference type="EMBL" id="KDN28543.1"/>
    </source>
</evidence>